<dbReference type="OrthoDB" id="4526039at2759"/>
<dbReference type="Proteomes" id="UP000016923">
    <property type="component" value="Unassembled WGS sequence"/>
</dbReference>
<dbReference type="EMBL" id="KE148149">
    <property type="protein sequence ID" value="EPE08356.1"/>
    <property type="molecule type" value="Genomic_DNA"/>
</dbReference>
<keyword evidence="3" id="KW-1185">Reference proteome</keyword>
<name>S3C8T6_OPHP1</name>
<sequence>MTTTLAHTSVLLLLGTLFSAQPAVAQSQATGDLSLAAPYGIPPDLFNKSSSRTAKQSSVYIPGYNLSAPEGSGSSGNGSAVNGWQLGVAVAENVPLREASAPGIDKADVIDAITLWLQAPPGVGRLNATAWKLCATVFPFVNMSAVNTIPESSRPKGQNDGSCGPWVTDQCAAALNEVGVVFGVTDDGACYDVTVPHSCLPYFQADKGNGTAIPLDEKTLADGRFYAWGSLPTTRDDTAALQDALGHVWPVLLTWVQFSPSGKVFSANTYISCIVADGNGTGSAIERGSTFSAGVISNVASWPPHKTTWVVSVAASIAYICLR</sequence>
<dbReference type="STRING" id="1262450.S3C8T6"/>
<proteinExistence type="predicted"/>
<evidence type="ECO:0000256" key="1">
    <source>
        <dbReference type="SAM" id="SignalP"/>
    </source>
</evidence>
<evidence type="ECO:0000313" key="3">
    <source>
        <dbReference type="Proteomes" id="UP000016923"/>
    </source>
</evidence>
<keyword evidence="1" id="KW-0732">Signal</keyword>
<reference evidence="2 3" key="1">
    <citation type="journal article" date="2013" name="BMC Genomics">
        <title>The genome and transcriptome of the pine saprophyte Ophiostoma piceae, and a comparison with the bark beetle-associated pine pathogen Grosmannia clavigera.</title>
        <authorList>
            <person name="Haridas S."/>
            <person name="Wang Y."/>
            <person name="Lim L."/>
            <person name="Massoumi Alamouti S."/>
            <person name="Jackman S."/>
            <person name="Docking R."/>
            <person name="Robertson G."/>
            <person name="Birol I."/>
            <person name="Bohlmann J."/>
            <person name="Breuil C."/>
        </authorList>
    </citation>
    <scope>NUCLEOTIDE SEQUENCE [LARGE SCALE GENOMIC DNA]</scope>
    <source>
        <strain evidence="2 3">UAMH 11346</strain>
    </source>
</reference>
<protein>
    <submittedName>
        <fullName evidence="2">Uncharacterized protein</fullName>
    </submittedName>
</protein>
<feature type="signal peptide" evidence="1">
    <location>
        <begin position="1"/>
        <end position="25"/>
    </location>
</feature>
<dbReference type="HOGENOM" id="CLU_866251_0_0_1"/>
<dbReference type="eggNOG" id="ENOG502R16M">
    <property type="taxonomic scope" value="Eukaryota"/>
</dbReference>
<evidence type="ECO:0000313" key="2">
    <source>
        <dbReference type="EMBL" id="EPE08356.1"/>
    </source>
</evidence>
<dbReference type="AlphaFoldDB" id="S3C8T6"/>
<dbReference type="VEuPathDB" id="FungiDB:F503_01139"/>
<accession>S3C8T6</accession>
<feature type="chain" id="PRO_5004518504" evidence="1">
    <location>
        <begin position="26"/>
        <end position="323"/>
    </location>
</feature>
<organism evidence="2 3">
    <name type="scientific">Ophiostoma piceae (strain UAMH 11346)</name>
    <name type="common">Sap stain fungus</name>
    <dbReference type="NCBI Taxonomy" id="1262450"/>
    <lineage>
        <taxon>Eukaryota</taxon>
        <taxon>Fungi</taxon>
        <taxon>Dikarya</taxon>
        <taxon>Ascomycota</taxon>
        <taxon>Pezizomycotina</taxon>
        <taxon>Sordariomycetes</taxon>
        <taxon>Sordariomycetidae</taxon>
        <taxon>Ophiostomatales</taxon>
        <taxon>Ophiostomataceae</taxon>
        <taxon>Ophiostoma</taxon>
    </lineage>
</organism>
<gene>
    <name evidence="2" type="ORF">F503_01139</name>
</gene>